<dbReference type="PANTHER" id="PTHR35795">
    <property type="entry name" value="SLR1885 PROTEIN"/>
    <property type="match status" value="1"/>
</dbReference>
<dbReference type="InterPro" id="IPR003607">
    <property type="entry name" value="HD/PDEase_dom"/>
</dbReference>
<keyword evidence="1 2" id="KW-0378">Hydrolase</keyword>
<dbReference type="EMBL" id="OX336137">
    <property type="protein sequence ID" value="CAI2719077.1"/>
    <property type="molecule type" value="Genomic_DNA"/>
</dbReference>
<feature type="domain" description="HD" evidence="3">
    <location>
        <begin position="108"/>
        <end position="234"/>
    </location>
</feature>
<sequence length="419" mass="49589">MQTNRIQCGFKRFFLIKLAWKRSSFSFYFRVETVLKRQDIEKLEEEYLAPYAVKSGSSRGRRHREKEHAYRTRFQRDRDRVIHSSAFRKLEYKTQVFVYHEGDYYRTRLTHSLEVAQITRSICKSLRLNEDLAESIALAHDLGHPPFGHTGQRVLNDLMKDHGGFEHNKQSLRIVTRLERRYPDFEGVNLTWEVQEGISKHSRDADNPILQNKKFRFPTLEAQVADFSDGIAYNAHDLDDGFTSNLLDLGDLRKVALWKENEKILDRKYKNLDMELKKYQIVRAIINDLITDFRKTTLQNVRKYKIQAVDDVRACPVRIAAFSKECNEKNLELKRFLFKNMYHHRKVRRMEFKAELYLTKLFEAYMRYPELLPEPGHRDGNKDSLERRICDAISGMTDRSSIDEYKKLYSPDEGLGALI</sequence>
<dbReference type="SMART" id="SM00471">
    <property type="entry name" value="HDc"/>
    <property type="match status" value="1"/>
</dbReference>
<dbReference type="HAMAP" id="MF_01212">
    <property type="entry name" value="dGTPase_type2"/>
    <property type="match status" value="1"/>
</dbReference>
<dbReference type="InterPro" id="IPR006674">
    <property type="entry name" value="HD_domain"/>
</dbReference>
<name>A0ABN8VZ67_9BACT</name>
<dbReference type="InterPro" id="IPR006261">
    <property type="entry name" value="dGTPase"/>
</dbReference>
<evidence type="ECO:0000256" key="2">
    <source>
        <dbReference type="HAMAP-Rule" id="MF_01212"/>
    </source>
</evidence>
<dbReference type="Proteomes" id="UP001157733">
    <property type="component" value="Chromosome"/>
</dbReference>
<dbReference type="CDD" id="cd00077">
    <property type="entry name" value="HDc"/>
    <property type="match status" value="1"/>
</dbReference>
<organism evidence="4 5">
    <name type="scientific">Nitrospina watsonii</name>
    <dbReference type="NCBI Taxonomy" id="1323948"/>
    <lineage>
        <taxon>Bacteria</taxon>
        <taxon>Pseudomonadati</taxon>
        <taxon>Nitrospinota/Tectimicrobiota group</taxon>
        <taxon>Nitrospinota</taxon>
        <taxon>Nitrospinia</taxon>
        <taxon>Nitrospinales</taxon>
        <taxon>Nitrospinaceae</taxon>
        <taxon>Nitrospina</taxon>
    </lineage>
</organism>
<evidence type="ECO:0000259" key="3">
    <source>
        <dbReference type="PROSITE" id="PS51831"/>
    </source>
</evidence>
<dbReference type="NCBIfam" id="TIGR01353">
    <property type="entry name" value="dGTP_triPase"/>
    <property type="match status" value="1"/>
</dbReference>
<dbReference type="Pfam" id="PF13286">
    <property type="entry name" value="HD_assoc"/>
    <property type="match status" value="1"/>
</dbReference>
<dbReference type="PROSITE" id="PS51831">
    <property type="entry name" value="HD"/>
    <property type="match status" value="1"/>
</dbReference>
<dbReference type="Gene3D" id="1.10.3210.10">
    <property type="entry name" value="Hypothetical protein af1432"/>
    <property type="match status" value="1"/>
</dbReference>
<dbReference type="Pfam" id="PF01966">
    <property type="entry name" value="HD"/>
    <property type="match status" value="1"/>
</dbReference>
<evidence type="ECO:0000256" key="1">
    <source>
        <dbReference type="ARBA" id="ARBA00022801"/>
    </source>
</evidence>
<evidence type="ECO:0000313" key="5">
    <source>
        <dbReference type="Proteomes" id="UP001157733"/>
    </source>
</evidence>
<protein>
    <recommendedName>
        <fullName evidence="2">Deoxyguanosinetriphosphate triphosphohydrolase-like protein</fullName>
    </recommendedName>
</protein>
<proteinExistence type="inferred from homology"/>
<reference evidence="4 5" key="1">
    <citation type="submission" date="2022-09" db="EMBL/GenBank/DDBJ databases">
        <authorList>
            <person name="Kop L."/>
        </authorList>
    </citation>
    <scope>NUCLEOTIDE SEQUENCE [LARGE SCALE GENOMIC DNA]</scope>
    <source>
        <strain evidence="4 5">347</strain>
    </source>
</reference>
<dbReference type="InterPro" id="IPR023023">
    <property type="entry name" value="dNTPase_2"/>
</dbReference>
<gene>
    <name evidence="4" type="ORF">NSPWAT_2221</name>
</gene>
<keyword evidence="5" id="KW-1185">Reference proteome</keyword>
<dbReference type="InterPro" id="IPR026875">
    <property type="entry name" value="PHydrolase_assoc_dom"/>
</dbReference>
<accession>A0ABN8VZ67</accession>
<dbReference type="SUPFAM" id="SSF109604">
    <property type="entry name" value="HD-domain/PDEase-like"/>
    <property type="match status" value="1"/>
</dbReference>
<dbReference type="NCBIfam" id="NF002326">
    <property type="entry name" value="PRK01286.1-1"/>
    <property type="match status" value="1"/>
</dbReference>
<dbReference type="PANTHER" id="PTHR35795:SF1">
    <property type="entry name" value="BIS(5'-NUCLEOSYL)-TETRAPHOSPHATASE, SYMMETRICAL"/>
    <property type="match status" value="1"/>
</dbReference>
<comment type="similarity">
    <text evidence="2">Belongs to the dGTPase family. Type 2 subfamily.</text>
</comment>
<evidence type="ECO:0000313" key="4">
    <source>
        <dbReference type="EMBL" id="CAI2719077.1"/>
    </source>
</evidence>
<dbReference type="InterPro" id="IPR051094">
    <property type="entry name" value="Diverse_Catalytic_Enzymes"/>
</dbReference>